<dbReference type="InterPro" id="IPR011047">
    <property type="entry name" value="Quinoprotein_ADH-like_sf"/>
</dbReference>
<evidence type="ECO:0000313" key="4">
    <source>
        <dbReference type="EMBL" id="EGD81366.1"/>
    </source>
</evidence>
<dbReference type="EMBL" id="GL832959">
    <property type="protein sequence ID" value="EGD81366.1"/>
    <property type="molecule type" value="Genomic_DNA"/>
</dbReference>
<evidence type="ECO:0000256" key="2">
    <source>
        <dbReference type="SAM" id="MobiDB-lite"/>
    </source>
</evidence>
<dbReference type="InterPro" id="IPR000195">
    <property type="entry name" value="Rab-GAP-TBC_dom"/>
</dbReference>
<dbReference type="GO" id="GO:0031267">
    <property type="term" value="F:small GTPase binding"/>
    <property type="evidence" value="ECO:0007669"/>
    <property type="project" value="TreeGrafter"/>
</dbReference>
<evidence type="ECO:0000256" key="1">
    <source>
        <dbReference type="ARBA" id="ARBA00004300"/>
    </source>
</evidence>
<dbReference type="SUPFAM" id="SSF50998">
    <property type="entry name" value="Quinoprotein alcohol dehydrogenase-like"/>
    <property type="match status" value="1"/>
</dbReference>
<dbReference type="eggNOG" id="KOG2058">
    <property type="taxonomic scope" value="Eukaryota"/>
</dbReference>
<dbReference type="GO" id="GO:0005096">
    <property type="term" value="F:GTPase activator activity"/>
    <property type="evidence" value="ECO:0007669"/>
    <property type="project" value="TreeGrafter"/>
</dbReference>
<dbReference type="SMART" id="SM00164">
    <property type="entry name" value="TBC"/>
    <property type="match status" value="1"/>
</dbReference>
<accession>F2U2L1</accession>
<dbReference type="InParanoid" id="F2U2L1"/>
<dbReference type="RefSeq" id="XP_004996570.1">
    <property type="nucleotide sequence ID" value="XM_004996513.1"/>
</dbReference>
<dbReference type="InterPro" id="IPR015943">
    <property type="entry name" value="WD40/YVTN_repeat-like_dom_sf"/>
</dbReference>
<dbReference type="Proteomes" id="UP000007799">
    <property type="component" value="Unassembled WGS sequence"/>
</dbReference>
<dbReference type="PANTHER" id="PTHR47219">
    <property type="entry name" value="RAB GTPASE-ACTIVATING PROTEIN 1-LIKE"/>
    <property type="match status" value="1"/>
</dbReference>
<dbReference type="Pfam" id="PF00566">
    <property type="entry name" value="RabGAP-TBC"/>
    <property type="match status" value="1"/>
</dbReference>
<dbReference type="Gene3D" id="2.130.10.10">
    <property type="entry name" value="YVTN repeat-like/Quinoprotein amine dehydrogenase"/>
    <property type="match status" value="2"/>
</dbReference>
<comment type="subcellular location">
    <subcellularLocation>
        <location evidence="1">Cytoplasm</location>
        <location evidence="1">Cytoskeleton</location>
        <location evidence="1">Microtubule organizing center</location>
        <location evidence="1">Centrosome</location>
    </subcellularLocation>
</comment>
<sequence>MYAAKIRHSVEDTQKLTIEDVALAKESDNKYSLWFTTADGNLHKSVVHESRKDGFSVSHKNADITFRMSRTRPSSMCLSPDHRFLLIGHMDGQLVAVDSDLRSSTLLGRVRSGAPISTITYDEHHCCFWVCSSDLALTAWDANTLLPICSVFMQPPDEPKRRSTPYSACVRLMKRLILVSTGTALVNAMIPPACLAKLKAPRPQRQNLPSDLICVLDNWLPTQLAFDGPMGNEGFDLVDTPHMRSDAVGSSTSGTAEARGDTSTTNSTTNSTSTSGGGGGSSVFDDTTKGHARAGTSASTASSSAHLHMSASVSLGSTGKGAVGGMGRPRKASGPASLGQHRRRSEKGEGQHMLVAGATTCEATDLPTMHTQLHVLFSDPNMSVHSFTFGKSQELWCGSHVSSCLFVYDIGMRKLALSWLVPCAGITAIHHHANSIFVGTKEGMTYAWDANTHAPLMQISFHMDMVRCFANTSNVLVSVSGSGDSSIVFCNTAELLKRKCFAITGSSAVVDGDPGVPQYAVDRYGFYRMHVRTNIGPSAGESEYQHLRATPDTLAESYVAKHSVLLEQAALSLADIERTNEWDELSAYVQRVNLHESAPGDEVERIRQHIEPKTALFRQGIPEEHRVTMWKFLVRLRTHPTRKFKKPGYYKRMLEYKGTTQTPLPEASQIEVDLRRTFPNNIHFQNKDQPLMMALNRILRAFGWHNRRIGYCQGLGLIAGYALLVLEEEDAFWALTTIVEDIMTWEYYSSQLRETQIDMAILDDLMEHYLPDLHKHFHNVNMDTTCYVKWFVPAFVDVFPPFITFLIWDAFLLEGREILFRFALAIFKYHYDSLMSTTDDSEFHSTIKRVLPQTTDSKRLLAIAYAWDDLSAVIARSRKTTGKSVRERIGSEAPRSTS</sequence>
<evidence type="ECO:0000313" key="5">
    <source>
        <dbReference type="Proteomes" id="UP000007799"/>
    </source>
</evidence>
<feature type="domain" description="Rab-GAP TBC" evidence="3">
    <location>
        <begin position="620"/>
        <end position="815"/>
    </location>
</feature>
<dbReference type="PROSITE" id="PS50086">
    <property type="entry name" value="TBC_RABGAP"/>
    <property type="match status" value="1"/>
</dbReference>
<feature type="compositionally biased region" description="Gly residues" evidence="2">
    <location>
        <begin position="318"/>
        <end position="327"/>
    </location>
</feature>
<keyword evidence="5" id="KW-1185">Reference proteome</keyword>
<gene>
    <name evidence="4" type="ORF">PTSG_02085</name>
</gene>
<organism evidence="4 5">
    <name type="scientific">Salpingoeca rosetta (strain ATCC 50818 / BSB-021)</name>
    <dbReference type="NCBI Taxonomy" id="946362"/>
    <lineage>
        <taxon>Eukaryota</taxon>
        <taxon>Choanoflagellata</taxon>
        <taxon>Craspedida</taxon>
        <taxon>Salpingoecidae</taxon>
        <taxon>Salpingoeca</taxon>
    </lineage>
</organism>
<dbReference type="InterPro" id="IPR050302">
    <property type="entry name" value="Rab_GAP_TBC_domain"/>
</dbReference>
<feature type="region of interest" description="Disordered" evidence="2">
    <location>
        <begin position="236"/>
        <end position="350"/>
    </location>
</feature>
<protein>
    <recommendedName>
        <fullName evidence="3">Rab-GAP TBC domain-containing protein</fullName>
    </recommendedName>
</protein>
<dbReference type="KEGG" id="sre:PTSG_02085"/>
<dbReference type="Gene3D" id="1.10.472.80">
    <property type="entry name" value="Ypt/Rab-GAP domain of gyp1p, domain 3"/>
    <property type="match status" value="1"/>
</dbReference>
<dbReference type="AlphaFoldDB" id="F2U2L1"/>
<dbReference type="STRING" id="946362.F2U2L1"/>
<dbReference type="OrthoDB" id="294251at2759"/>
<dbReference type="GO" id="GO:0005813">
    <property type="term" value="C:centrosome"/>
    <property type="evidence" value="ECO:0007669"/>
    <property type="project" value="UniProtKB-SubCell"/>
</dbReference>
<dbReference type="FunFam" id="1.10.8.270:FF:000026">
    <property type="entry name" value="TBC (Tre-2/Bub2/Cdc16) domain family"/>
    <property type="match status" value="1"/>
</dbReference>
<dbReference type="Gene3D" id="1.10.8.270">
    <property type="entry name" value="putative rabgap domain of human tbc1 domain family member 14 like domains"/>
    <property type="match status" value="1"/>
</dbReference>
<reference evidence="4" key="1">
    <citation type="submission" date="2009-08" db="EMBL/GenBank/DDBJ databases">
        <title>Annotation of Salpingoeca rosetta.</title>
        <authorList>
            <consortium name="The Broad Institute Genome Sequencing Platform"/>
            <person name="Russ C."/>
            <person name="Cuomo C."/>
            <person name="Burger G."/>
            <person name="Gray M.W."/>
            <person name="Holland P.W.H."/>
            <person name="King N."/>
            <person name="Lang F.B.F."/>
            <person name="Roger A.J."/>
            <person name="Ruiz-Trillo I."/>
            <person name="Young S.K."/>
            <person name="Zeng Q."/>
            <person name="Gargeya S."/>
            <person name="Alvarado L."/>
            <person name="Berlin A."/>
            <person name="Chapman S.B."/>
            <person name="Chen Z."/>
            <person name="Freedman E."/>
            <person name="Gellesch M."/>
            <person name="Goldberg J."/>
            <person name="Griggs A."/>
            <person name="Gujja S."/>
            <person name="Heilman E."/>
            <person name="Heiman D."/>
            <person name="Howarth C."/>
            <person name="Mehta T."/>
            <person name="Neiman D."/>
            <person name="Pearson M."/>
            <person name="Roberts A."/>
            <person name="Saif S."/>
            <person name="Shea T."/>
            <person name="Shenoy N."/>
            <person name="Sisk P."/>
            <person name="Stolte C."/>
            <person name="Sykes S."/>
            <person name="White J."/>
            <person name="Yandava C."/>
            <person name="Haas B."/>
            <person name="Nusbaum C."/>
            <person name="Birren B."/>
        </authorList>
    </citation>
    <scope>NUCLEOTIDE SEQUENCE</scope>
    <source>
        <strain evidence="4">ATCC 50818</strain>
    </source>
</reference>
<proteinExistence type="predicted"/>
<feature type="compositionally biased region" description="Low complexity" evidence="2">
    <location>
        <begin position="262"/>
        <end position="274"/>
    </location>
</feature>
<name>F2U2L1_SALR5</name>
<dbReference type="SUPFAM" id="SSF47923">
    <property type="entry name" value="Ypt/Rab-GAP domain of gyp1p"/>
    <property type="match status" value="2"/>
</dbReference>
<dbReference type="PANTHER" id="PTHR47219:SF20">
    <property type="entry name" value="TBC1 DOMAIN FAMILY MEMBER 2B"/>
    <property type="match status" value="1"/>
</dbReference>
<evidence type="ECO:0000259" key="3">
    <source>
        <dbReference type="PROSITE" id="PS50086"/>
    </source>
</evidence>
<dbReference type="GeneID" id="16077161"/>
<feature type="compositionally biased region" description="Low complexity" evidence="2">
    <location>
        <begin position="293"/>
        <end position="314"/>
    </location>
</feature>
<dbReference type="InterPro" id="IPR035969">
    <property type="entry name" value="Rab-GAP_TBC_sf"/>
</dbReference>